<dbReference type="PANTHER" id="PTHR38248:SF2">
    <property type="entry name" value="FUNK1 11"/>
    <property type="match status" value="1"/>
</dbReference>
<dbReference type="PROSITE" id="PS00109">
    <property type="entry name" value="PROTEIN_KINASE_TYR"/>
    <property type="match status" value="1"/>
</dbReference>
<dbReference type="GO" id="GO:0004674">
    <property type="term" value="F:protein serine/threonine kinase activity"/>
    <property type="evidence" value="ECO:0007669"/>
    <property type="project" value="UniProtKB-EC"/>
</dbReference>
<evidence type="ECO:0000256" key="3">
    <source>
        <dbReference type="ARBA" id="ARBA00048679"/>
    </source>
</evidence>
<dbReference type="SUPFAM" id="SSF56112">
    <property type="entry name" value="Protein kinase-like (PK-like)"/>
    <property type="match status" value="1"/>
</dbReference>
<dbReference type="Gene3D" id="1.10.510.10">
    <property type="entry name" value="Transferase(Phosphotransferase) domain 1"/>
    <property type="match status" value="1"/>
</dbReference>
<dbReference type="AlphaFoldDB" id="A0A383US87"/>
<protein>
    <recommendedName>
        <fullName evidence="1">non-specific serine/threonine protein kinase</fullName>
        <ecNumber evidence="1">2.7.11.1</ecNumber>
    </recommendedName>
</protein>
<gene>
    <name evidence="6" type="ORF">BLGHR1_13421</name>
</gene>
<evidence type="ECO:0000313" key="7">
    <source>
        <dbReference type="Proteomes" id="UP000275772"/>
    </source>
</evidence>
<sequence length="961" mass="109231">MSKEDIQHVAEYLNGITSFFRQNCALGNFNIEEEIPNEGTNISPITILLVNKLSSLCAHAQESSAPSITENIVSGQILSIHDRFESKAIKTYRFIPLVSSILSEAANFKIGSFQTDLVDKLEHITPLQYDASSSHHPDAQRSYKMAQLQSADKSMNILKDALRKELTGTVFEDVKALYEKLYEKLLWASKFQKIFQRYANRKDQKSSRFADDPMETYFWQWIKSVRNKFIEAYRDLPAEKAADDPEAANEPNTFDHTDPFKERITFPLRGQKLGSSNGTQIKVDPSIRQFNYFYKSRGIYVKRTIYGLRKFTMSSIGVWMDKFLQLTVYTREVFTAQPLRKFVHGFLLLGTKLQLWVFDRSGPYSTGHIEISENPEVLIYVITAFMLMSDEGFGIDTTVWHEHGQTNIIVTDAITRDPQTLILEVEPYIKQRAIVFRGTTCYRALDGAYLVKIPWRAVNRLSEVSLLKQAHILLGVARSMGSRDDSKISHPCKDPTITSEMKRHVYPDDSLITTTVEPIKPGPSIPVRSNEQITSGKRKNRSEVSVGDDGKQIRKRTQVSDIAGPVQINAATTSEQDRENSIGSGDATAVKIVRRSMRISSRKSIEYYVPSRKIRQVYNSKSSNSGSKRRQNSDRVQDDDSTMPKSDLKRLRISNIAEQTVSEDGSAPISAQVSTIASEARERTSDDAEANLATVEDGETGGPVIPELPTVYRDRREKIIAIEPLGRLIGEETTVLDLLQGIRDAILAHKSLFMDARILHRDVSINNIILTNPAGNKGRCGSLINLDLAILPNTVNSNADAQILTGSMEFIALGIMAAHNFENGKEFKHTYRHDIESFFYVLVLACIRFGWGNKNSERTRILAYWYTGTTLQRYNYKHVAMRSKYFENLNLDYFSSRYECIKPLVIRMRDILFDRAIGFGINTHRPADDLYDYVLVAFNEEIEKIKRESKYLVQNKFVSRE</sequence>
<feature type="domain" description="Fungal-type protein kinase" evidence="5">
    <location>
        <begin position="319"/>
        <end position="846"/>
    </location>
</feature>
<evidence type="ECO:0000256" key="4">
    <source>
        <dbReference type="SAM" id="MobiDB-lite"/>
    </source>
</evidence>
<comment type="catalytic activity">
    <reaction evidence="2">
        <text>L-threonyl-[protein] + ATP = O-phospho-L-threonyl-[protein] + ADP + H(+)</text>
        <dbReference type="Rhea" id="RHEA:46608"/>
        <dbReference type="Rhea" id="RHEA-COMP:11060"/>
        <dbReference type="Rhea" id="RHEA-COMP:11605"/>
        <dbReference type="ChEBI" id="CHEBI:15378"/>
        <dbReference type="ChEBI" id="CHEBI:30013"/>
        <dbReference type="ChEBI" id="CHEBI:30616"/>
        <dbReference type="ChEBI" id="CHEBI:61977"/>
        <dbReference type="ChEBI" id="CHEBI:456216"/>
        <dbReference type="EC" id="2.7.11.1"/>
    </reaction>
</comment>
<feature type="region of interest" description="Disordered" evidence="4">
    <location>
        <begin position="515"/>
        <end position="583"/>
    </location>
</feature>
<dbReference type="VEuPathDB" id="FungiDB:BLGHR1_13421"/>
<dbReference type="EC" id="2.7.11.1" evidence="1"/>
<evidence type="ECO:0000256" key="2">
    <source>
        <dbReference type="ARBA" id="ARBA00047899"/>
    </source>
</evidence>
<reference evidence="6 7" key="1">
    <citation type="submission" date="2017-11" db="EMBL/GenBank/DDBJ databases">
        <authorList>
            <person name="Kracher B."/>
        </authorList>
    </citation>
    <scope>NUCLEOTIDE SEQUENCE [LARGE SCALE GENOMIC DNA]</scope>
    <source>
        <strain evidence="6 7">RACE1</strain>
    </source>
</reference>
<evidence type="ECO:0000256" key="1">
    <source>
        <dbReference type="ARBA" id="ARBA00012513"/>
    </source>
</evidence>
<name>A0A383US87_BLUHO</name>
<accession>A0A383US87</accession>
<dbReference type="InterPro" id="IPR040976">
    <property type="entry name" value="Pkinase_fungal"/>
</dbReference>
<dbReference type="EMBL" id="UNSH01000045">
    <property type="protein sequence ID" value="SZF02636.1"/>
    <property type="molecule type" value="Genomic_DNA"/>
</dbReference>
<evidence type="ECO:0000313" key="6">
    <source>
        <dbReference type="EMBL" id="SZF02636.1"/>
    </source>
</evidence>
<dbReference type="Pfam" id="PF17667">
    <property type="entry name" value="Pkinase_fungal"/>
    <property type="match status" value="1"/>
</dbReference>
<proteinExistence type="predicted"/>
<dbReference type="InterPro" id="IPR011009">
    <property type="entry name" value="Kinase-like_dom_sf"/>
</dbReference>
<comment type="catalytic activity">
    <reaction evidence="3">
        <text>L-seryl-[protein] + ATP = O-phospho-L-seryl-[protein] + ADP + H(+)</text>
        <dbReference type="Rhea" id="RHEA:17989"/>
        <dbReference type="Rhea" id="RHEA-COMP:9863"/>
        <dbReference type="Rhea" id="RHEA-COMP:11604"/>
        <dbReference type="ChEBI" id="CHEBI:15378"/>
        <dbReference type="ChEBI" id="CHEBI:29999"/>
        <dbReference type="ChEBI" id="CHEBI:30616"/>
        <dbReference type="ChEBI" id="CHEBI:83421"/>
        <dbReference type="ChEBI" id="CHEBI:456216"/>
        <dbReference type="EC" id="2.7.11.1"/>
    </reaction>
</comment>
<feature type="region of interest" description="Disordered" evidence="4">
    <location>
        <begin position="617"/>
        <end position="647"/>
    </location>
</feature>
<organism evidence="6 7">
    <name type="scientific">Blumeria hordei</name>
    <name type="common">Barley powdery mildew</name>
    <name type="synonym">Blumeria graminis f. sp. hordei</name>
    <dbReference type="NCBI Taxonomy" id="2867405"/>
    <lineage>
        <taxon>Eukaryota</taxon>
        <taxon>Fungi</taxon>
        <taxon>Dikarya</taxon>
        <taxon>Ascomycota</taxon>
        <taxon>Pezizomycotina</taxon>
        <taxon>Leotiomycetes</taxon>
        <taxon>Erysiphales</taxon>
        <taxon>Erysiphaceae</taxon>
        <taxon>Blumeria</taxon>
    </lineage>
</organism>
<dbReference type="InterPro" id="IPR008266">
    <property type="entry name" value="Tyr_kinase_AS"/>
</dbReference>
<evidence type="ECO:0000259" key="5">
    <source>
        <dbReference type="Pfam" id="PF17667"/>
    </source>
</evidence>
<dbReference type="Proteomes" id="UP000275772">
    <property type="component" value="Unassembled WGS sequence"/>
</dbReference>
<dbReference type="PANTHER" id="PTHR38248">
    <property type="entry name" value="FUNK1 6"/>
    <property type="match status" value="1"/>
</dbReference>